<protein>
    <recommendedName>
        <fullName evidence="3">Glycosyl transferase family 4</fullName>
    </recommendedName>
</protein>
<organism evidence="1 2">
    <name type="scientific">Methanothermobacter defluvii</name>
    <dbReference type="NCBI Taxonomy" id="49339"/>
    <lineage>
        <taxon>Archaea</taxon>
        <taxon>Methanobacteriati</taxon>
        <taxon>Methanobacteriota</taxon>
        <taxon>Methanomada group</taxon>
        <taxon>Methanobacteria</taxon>
        <taxon>Methanobacteriales</taxon>
        <taxon>Methanobacteriaceae</taxon>
        <taxon>Methanothermobacter</taxon>
    </lineage>
</organism>
<keyword evidence="2" id="KW-1185">Reference proteome</keyword>
<sequence length="124" mass="14323">MEIVFIYENPHAVHAAFAKTITNKWQFYGSNLKSIMKIFLTSIIKDRYKADVVFCEGGFGLPLAALKKIKNPRTKVILLNADPFFYSIPRHVFPIRLLMKFLLIFVDNIIAISEMNKNLFLLTI</sequence>
<dbReference type="EMBL" id="QREL01000001">
    <property type="protein sequence ID" value="REE28982.1"/>
    <property type="molecule type" value="Genomic_DNA"/>
</dbReference>
<gene>
    <name evidence="1" type="ORF">C7452_1013</name>
</gene>
<accession>A0A371NEQ9</accession>
<evidence type="ECO:0008006" key="3">
    <source>
        <dbReference type="Google" id="ProtNLM"/>
    </source>
</evidence>
<proteinExistence type="predicted"/>
<dbReference type="Proteomes" id="UP000256864">
    <property type="component" value="Unassembled WGS sequence"/>
</dbReference>
<evidence type="ECO:0000313" key="2">
    <source>
        <dbReference type="Proteomes" id="UP000256864"/>
    </source>
</evidence>
<comment type="caution">
    <text evidence="1">The sequence shown here is derived from an EMBL/GenBank/DDBJ whole genome shotgun (WGS) entry which is preliminary data.</text>
</comment>
<dbReference type="RefSeq" id="WP_115892424.1">
    <property type="nucleotide sequence ID" value="NZ_QREL01000001.1"/>
</dbReference>
<evidence type="ECO:0000313" key="1">
    <source>
        <dbReference type="EMBL" id="REE28982.1"/>
    </source>
</evidence>
<dbReference type="AlphaFoldDB" id="A0A371NEQ9"/>
<reference evidence="1 2" key="1">
    <citation type="submission" date="2018-07" db="EMBL/GenBank/DDBJ databases">
        <title>Genomic Encyclopedia of Type Strains, Phase IV (KMG-IV): sequencing the most valuable type-strain genomes for metagenomic binning, comparative biology and taxonomic classification.</title>
        <authorList>
            <person name="Goeker M."/>
        </authorList>
    </citation>
    <scope>NUCLEOTIDE SEQUENCE [LARGE SCALE GENOMIC DNA]</scope>
    <source>
        <strain evidence="1 2">DSM 7466</strain>
    </source>
</reference>
<dbReference type="SUPFAM" id="SSF53756">
    <property type="entry name" value="UDP-Glycosyltransferase/glycogen phosphorylase"/>
    <property type="match status" value="1"/>
</dbReference>
<name>A0A371NEQ9_9EURY</name>